<proteinExistence type="predicted"/>
<dbReference type="GO" id="GO:0006355">
    <property type="term" value="P:regulation of DNA-templated transcription"/>
    <property type="evidence" value="ECO:0007669"/>
    <property type="project" value="InterPro"/>
</dbReference>
<evidence type="ECO:0000313" key="6">
    <source>
        <dbReference type="EMBL" id="MCI49958.1"/>
    </source>
</evidence>
<dbReference type="SUPFAM" id="SSF101941">
    <property type="entry name" value="NAC domain"/>
    <property type="match status" value="1"/>
</dbReference>
<dbReference type="PROSITE" id="PS51005">
    <property type="entry name" value="NAC"/>
    <property type="match status" value="1"/>
</dbReference>
<dbReference type="AlphaFoldDB" id="A0A392SM38"/>
<keyword evidence="7" id="KW-1185">Reference proteome</keyword>
<dbReference type="Gene3D" id="2.170.150.80">
    <property type="entry name" value="NAC domain"/>
    <property type="match status" value="1"/>
</dbReference>
<dbReference type="Pfam" id="PF02365">
    <property type="entry name" value="NAM"/>
    <property type="match status" value="1"/>
</dbReference>
<dbReference type="PANTHER" id="PTHR31744:SF210">
    <property type="entry name" value="NAC DOMAIN-CONTAINING PROTEIN 86-LIKE"/>
    <property type="match status" value="1"/>
</dbReference>
<evidence type="ECO:0000259" key="5">
    <source>
        <dbReference type="PROSITE" id="PS51005"/>
    </source>
</evidence>
<evidence type="ECO:0000256" key="3">
    <source>
        <dbReference type="ARBA" id="ARBA00023163"/>
    </source>
</evidence>
<sequence>MKRKTNRGFWKATGHDRKIKSGGISIGMKKTLVFYSGRAPNGKRTNWLMHEYRPTLKELD</sequence>
<dbReference type="InterPro" id="IPR003441">
    <property type="entry name" value="NAC-dom"/>
</dbReference>
<keyword evidence="4" id="KW-0539">Nucleus</keyword>
<feature type="non-terminal residue" evidence="6">
    <location>
        <position position="60"/>
    </location>
</feature>
<evidence type="ECO:0000256" key="1">
    <source>
        <dbReference type="ARBA" id="ARBA00023015"/>
    </source>
</evidence>
<organism evidence="6 7">
    <name type="scientific">Trifolium medium</name>
    <dbReference type="NCBI Taxonomy" id="97028"/>
    <lineage>
        <taxon>Eukaryota</taxon>
        <taxon>Viridiplantae</taxon>
        <taxon>Streptophyta</taxon>
        <taxon>Embryophyta</taxon>
        <taxon>Tracheophyta</taxon>
        <taxon>Spermatophyta</taxon>
        <taxon>Magnoliopsida</taxon>
        <taxon>eudicotyledons</taxon>
        <taxon>Gunneridae</taxon>
        <taxon>Pentapetalae</taxon>
        <taxon>rosids</taxon>
        <taxon>fabids</taxon>
        <taxon>Fabales</taxon>
        <taxon>Fabaceae</taxon>
        <taxon>Papilionoideae</taxon>
        <taxon>50 kb inversion clade</taxon>
        <taxon>NPAAA clade</taxon>
        <taxon>Hologalegina</taxon>
        <taxon>IRL clade</taxon>
        <taxon>Trifolieae</taxon>
        <taxon>Trifolium</taxon>
    </lineage>
</organism>
<feature type="domain" description="NAC" evidence="5">
    <location>
        <begin position="1"/>
        <end position="60"/>
    </location>
</feature>
<keyword evidence="1" id="KW-0805">Transcription regulation</keyword>
<dbReference type="InterPro" id="IPR036093">
    <property type="entry name" value="NAC_dom_sf"/>
</dbReference>
<comment type="caution">
    <text evidence="6">The sequence shown here is derived from an EMBL/GenBank/DDBJ whole genome shotgun (WGS) entry which is preliminary data.</text>
</comment>
<keyword evidence="3" id="KW-0804">Transcription</keyword>
<dbReference type="Proteomes" id="UP000265520">
    <property type="component" value="Unassembled WGS sequence"/>
</dbReference>
<dbReference type="GO" id="GO:0003677">
    <property type="term" value="F:DNA binding"/>
    <property type="evidence" value="ECO:0007669"/>
    <property type="project" value="UniProtKB-KW"/>
</dbReference>
<dbReference type="EMBL" id="LXQA010409301">
    <property type="protein sequence ID" value="MCI49958.1"/>
    <property type="molecule type" value="Genomic_DNA"/>
</dbReference>
<keyword evidence="2" id="KW-0238">DNA-binding</keyword>
<reference evidence="6 7" key="1">
    <citation type="journal article" date="2018" name="Front. Plant Sci.">
        <title>Red Clover (Trifolium pratense) and Zigzag Clover (T. medium) - A Picture of Genomic Similarities and Differences.</title>
        <authorList>
            <person name="Dluhosova J."/>
            <person name="Istvanek J."/>
            <person name="Nedelnik J."/>
            <person name="Repkova J."/>
        </authorList>
    </citation>
    <scope>NUCLEOTIDE SEQUENCE [LARGE SCALE GENOMIC DNA]</scope>
    <source>
        <strain evidence="7">cv. 10/8</strain>
        <tissue evidence="6">Leaf</tissue>
    </source>
</reference>
<protein>
    <submittedName>
        <fullName evidence="6">NAC domain-containing protein</fullName>
    </submittedName>
</protein>
<dbReference type="PANTHER" id="PTHR31744">
    <property type="entry name" value="PROTEIN CUP-SHAPED COTYLEDON 2-RELATED"/>
    <property type="match status" value="1"/>
</dbReference>
<evidence type="ECO:0000256" key="4">
    <source>
        <dbReference type="ARBA" id="ARBA00023242"/>
    </source>
</evidence>
<evidence type="ECO:0000256" key="2">
    <source>
        <dbReference type="ARBA" id="ARBA00023125"/>
    </source>
</evidence>
<name>A0A392SM38_9FABA</name>
<accession>A0A392SM38</accession>
<evidence type="ECO:0000313" key="7">
    <source>
        <dbReference type="Proteomes" id="UP000265520"/>
    </source>
</evidence>